<dbReference type="Proteomes" id="UP000611629">
    <property type="component" value="Unassembled WGS sequence"/>
</dbReference>
<reference evidence="3" key="1">
    <citation type="submission" date="2020-07" db="EMBL/GenBank/DDBJ databases">
        <title>Genomic analysis of a strain of Sedimentibacter Hydroxybenzoicus DSM7310.</title>
        <authorList>
            <person name="Ma S."/>
        </authorList>
    </citation>
    <scope>NUCLEOTIDE SEQUENCE</scope>
    <source>
        <strain evidence="3">DSM 7310</strain>
    </source>
</reference>
<evidence type="ECO:0000256" key="1">
    <source>
        <dbReference type="SAM" id="MobiDB-lite"/>
    </source>
</evidence>
<dbReference type="RefSeq" id="WP_179236846.1">
    <property type="nucleotide sequence ID" value="NZ_JACBNQ010000002.1"/>
</dbReference>
<sequence>MRDNIPSAGRGNKILPAILIAANLLMLVIGVLTIPPNLPSAAVKESPAPRTEQTALVTPTSEKETPPAATESGSIPAPEVTGVSLSTEERPDLEDFLWYTEDVVYDGVPSDANIIDNIGPLTGSWKALIIYDPNNEYDAGAMEFLNVALAGAAESLSLTLDWYQIFWANEGESFDETDMEDGVFNGKWENGGLWASGAGTIRLTQFYEQSGKQYAIGTMDTPDGIPALVALVRP</sequence>
<proteinExistence type="predicted"/>
<dbReference type="EMBL" id="JACBNQ010000002">
    <property type="protein sequence ID" value="NYB73157.1"/>
    <property type="molecule type" value="Genomic_DNA"/>
</dbReference>
<accession>A0A974BHY8</accession>
<name>A0A974BHY8_SEDHY</name>
<feature type="compositionally biased region" description="Polar residues" evidence="1">
    <location>
        <begin position="51"/>
        <end position="60"/>
    </location>
</feature>
<keyword evidence="4" id="KW-1185">Reference proteome</keyword>
<feature type="region of interest" description="Disordered" evidence="1">
    <location>
        <begin position="40"/>
        <end position="88"/>
    </location>
</feature>
<keyword evidence="2" id="KW-1133">Transmembrane helix</keyword>
<gene>
    <name evidence="3" type="ORF">HZF24_03270</name>
</gene>
<evidence type="ECO:0000313" key="4">
    <source>
        <dbReference type="Proteomes" id="UP000611629"/>
    </source>
</evidence>
<dbReference type="AlphaFoldDB" id="A0A974BHY8"/>
<evidence type="ECO:0000313" key="3">
    <source>
        <dbReference type="EMBL" id="NYB73157.1"/>
    </source>
</evidence>
<comment type="caution">
    <text evidence="3">The sequence shown here is derived from an EMBL/GenBank/DDBJ whole genome shotgun (WGS) entry which is preliminary data.</text>
</comment>
<keyword evidence="2" id="KW-0812">Transmembrane</keyword>
<protein>
    <submittedName>
        <fullName evidence="3">Uncharacterized protein</fullName>
    </submittedName>
</protein>
<keyword evidence="2" id="KW-0472">Membrane</keyword>
<feature type="transmembrane region" description="Helical" evidence="2">
    <location>
        <begin position="14"/>
        <end position="34"/>
    </location>
</feature>
<evidence type="ECO:0000256" key="2">
    <source>
        <dbReference type="SAM" id="Phobius"/>
    </source>
</evidence>
<organism evidence="3 4">
    <name type="scientific">Sedimentibacter hydroxybenzoicus DSM 7310</name>
    <dbReference type="NCBI Taxonomy" id="1123245"/>
    <lineage>
        <taxon>Bacteria</taxon>
        <taxon>Bacillati</taxon>
        <taxon>Bacillota</taxon>
        <taxon>Tissierellia</taxon>
        <taxon>Sedimentibacter</taxon>
    </lineage>
</organism>